<reference evidence="1" key="1">
    <citation type="submission" date="2015-07" db="EMBL/GenBank/DDBJ databases">
        <title>MeaNS - Measles Nucleotide Surveillance Program.</title>
        <authorList>
            <person name="Tran T."/>
            <person name="Druce J."/>
        </authorList>
    </citation>
    <scope>NUCLEOTIDE SEQUENCE</scope>
    <source>
        <strain evidence="1">UCB-OBI-ISO-001</strain>
        <tissue evidence="1">Gonad</tissue>
    </source>
</reference>
<accession>A0A0L8GXA8</accession>
<protein>
    <submittedName>
        <fullName evidence="1">Uncharacterized protein</fullName>
    </submittedName>
</protein>
<sequence length="71" mass="8643">MKISFKAIKGSLSLFLRFFSLRFSNFSTLHQLPLNKYLDYYHCSDIQELYLKDWFSWQVIFLLFDASMNQF</sequence>
<gene>
    <name evidence="1" type="ORF">OCBIM_22026243mg</name>
</gene>
<proteinExistence type="predicted"/>
<evidence type="ECO:0000313" key="1">
    <source>
        <dbReference type="EMBL" id="KOF81666.1"/>
    </source>
</evidence>
<organism evidence="1">
    <name type="scientific">Octopus bimaculoides</name>
    <name type="common">California two-spotted octopus</name>
    <dbReference type="NCBI Taxonomy" id="37653"/>
    <lineage>
        <taxon>Eukaryota</taxon>
        <taxon>Metazoa</taxon>
        <taxon>Spiralia</taxon>
        <taxon>Lophotrochozoa</taxon>
        <taxon>Mollusca</taxon>
        <taxon>Cephalopoda</taxon>
        <taxon>Coleoidea</taxon>
        <taxon>Octopodiformes</taxon>
        <taxon>Octopoda</taxon>
        <taxon>Incirrata</taxon>
        <taxon>Octopodidae</taxon>
        <taxon>Octopus</taxon>
    </lineage>
</organism>
<dbReference type="AlphaFoldDB" id="A0A0L8GXA8"/>
<name>A0A0L8GXA8_OCTBM</name>
<dbReference type="EMBL" id="KQ420020">
    <property type="protein sequence ID" value="KOF81666.1"/>
    <property type="molecule type" value="Genomic_DNA"/>
</dbReference>